<dbReference type="VEuPathDB" id="FungiDB:BD410DRAFT_880867"/>
<organism evidence="2 3">
    <name type="scientific">Rickenella mellea</name>
    <dbReference type="NCBI Taxonomy" id="50990"/>
    <lineage>
        <taxon>Eukaryota</taxon>
        <taxon>Fungi</taxon>
        <taxon>Dikarya</taxon>
        <taxon>Basidiomycota</taxon>
        <taxon>Agaricomycotina</taxon>
        <taxon>Agaricomycetes</taxon>
        <taxon>Hymenochaetales</taxon>
        <taxon>Rickenellaceae</taxon>
        <taxon>Rickenella</taxon>
    </lineage>
</organism>
<sequence length="89" mass="9939">MSGGETQVAEGAMSSKFQDTAQPEVLRRHKKESGDASKKLDAALAEFKDFETQFDRLTKHIPQIDMAIPRAKLDIQTGAKRITEAERHV</sequence>
<dbReference type="STRING" id="50990.A0A4Y7PS77"/>
<accession>A0A4Y7PS77</accession>
<feature type="region of interest" description="Disordered" evidence="1">
    <location>
        <begin position="1"/>
        <end position="37"/>
    </location>
</feature>
<reference evidence="2 3" key="1">
    <citation type="submission" date="2018-06" db="EMBL/GenBank/DDBJ databases">
        <title>A transcriptomic atlas of mushroom development highlights an independent origin of complex multicellularity.</title>
        <authorList>
            <consortium name="DOE Joint Genome Institute"/>
            <person name="Krizsan K."/>
            <person name="Almasi E."/>
            <person name="Merenyi Z."/>
            <person name="Sahu N."/>
            <person name="Viragh M."/>
            <person name="Koszo T."/>
            <person name="Mondo S."/>
            <person name="Kiss B."/>
            <person name="Balint B."/>
            <person name="Kues U."/>
            <person name="Barry K."/>
            <person name="Hegedus J.C."/>
            <person name="Henrissat B."/>
            <person name="Johnson J."/>
            <person name="Lipzen A."/>
            <person name="Ohm R."/>
            <person name="Nagy I."/>
            <person name="Pangilinan J."/>
            <person name="Yan J."/>
            <person name="Xiong Y."/>
            <person name="Grigoriev I.V."/>
            <person name="Hibbett D.S."/>
            <person name="Nagy L.G."/>
        </authorList>
    </citation>
    <scope>NUCLEOTIDE SEQUENCE [LARGE SCALE GENOMIC DNA]</scope>
    <source>
        <strain evidence="2 3">SZMC22713</strain>
    </source>
</reference>
<evidence type="ECO:0000313" key="2">
    <source>
        <dbReference type="EMBL" id="TDL18277.1"/>
    </source>
</evidence>
<dbReference type="OrthoDB" id="5575062at2759"/>
<evidence type="ECO:0000313" key="3">
    <source>
        <dbReference type="Proteomes" id="UP000294933"/>
    </source>
</evidence>
<dbReference type="EMBL" id="ML170210">
    <property type="protein sequence ID" value="TDL18277.1"/>
    <property type="molecule type" value="Genomic_DNA"/>
</dbReference>
<protein>
    <submittedName>
        <fullName evidence="2">Uncharacterized protein</fullName>
    </submittedName>
</protein>
<dbReference type="Proteomes" id="UP000294933">
    <property type="component" value="Unassembled WGS sequence"/>
</dbReference>
<dbReference type="AlphaFoldDB" id="A0A4Y7PS77"/>
<evidence type="ECO:0000256" key="1">
    <source>
        <dbReference type="SAM" id="MobiDB-lite"/>
    </source>
</evidence>
<gene>
    <name evidence="2" type="ORF">BD410DRAFT_880867</name>
</gene>
<keyword evidence="3" id="KW-1185">Reference proteome</keyword>
<name>A0A4Y7PS77_9AGAM</name>
<proteinExistence type="predicted"/>